<evidence type="ECO:0000259" key="8">
    <source>
        <dbReference type="PROSITE" id="PS50110"/>
    </source>
</evidence>
<dbReference type="InterPro" id="IPR011006">
    <property type="entry name" value="CheY-like_superfamily"/>
</dbReference>
<dbReference type="InterPro" id="IPR001867">
    <property type="entry name" value="OmpR/PhoB-type_DNA-bd"/>
</dbReference>
<gene>
    <name evidence="10" type="ORF">OXH55_08615</name>
</gene>
<evidence type="ECO:0000256" key="1">
    <source>
        <dbReference type="ARBA" id="ARBA00018672"/>
    </source>
</evidence>
<evidence type="ECO:0000256" key="5">
    <source>
        <dbReference type="ARBA" id="ARBA00024867"/>
    </source>
</evidence>
<dbReference type="Gene3D" id="3.40.50.2300">
    <property type="match status" value="1"/>
</dbReference>
<dbReference type="SMART" id="SM00862">
    <property type="entry name" value="Trans_reg_C"/>
    <property type="match status" value="1"/>
</dbReference>
<dbReference type="PANTHER" id="PTHR48111">
    <property type="entry name" value="REGULATOR OF RPOS"/>
    <property type="match status" value="1"/>
</dbReference>
<feature type="domain" description="Response regulatory" evidence="8">
    <location>
        <begin position="3"/>
        <end position="116"/>
    </location>
</feature>
<dbReference type="RefSeq" id="WP_268049491.1">
    <property type="nucleotide sequence ID" value="NZ_JAPQES010000002.1"/>
</dbReference>
<dbReference type="EMBL" id="JAPQES010000002">
    <property type="protein sequence ID" value="MCY6370692.1"/>
    <property type="molecule type" value="Genomic_DNA"/>
</dbReference>
<dbReference type="SMART" id="SM00448">
    <property type="entry name" value="REC"/>
    <property type="match status" value="1"/>
</dbReference>
<dbReference type="Pfam" id="PF00486">
    <property type="entry name" value="Trans_reg_C"/>
    <property type="match status" value="1"/>
</dbReference>
<dbReference type="SUPFAM" id="SSF46894">
    <property type="entry name" value="C-terminal effector domain of the bipartite response regulators"/>
    <property type="match status" value="1"/>
</dbReference>
<evidence type="ECO:0000256" key="7">
    <source>
        <dbReference type="PROSITE-ProRule" id="PRU01091"/>
    </source>
</evidence>
<accession>A0ABT4CNT8</accession>
<dbReference type="PANTHER" id="PTHR48111:SF24">
    <property type="entry name" value="TRANSCRIPTIONAL REGULATORY PROTEIN CSSR"/>
    <property type="match status" value="1"/>
</dbReference>
<dbReference type="PROSITE" id="PS50110">
    <property type="entry name" value="RESPONSE_REGULATORY"/>
    <property type="match status" value="1"/>
</dbReference>
<dbReference type="PROSITE" id="PS51755">
    <property type="entry name" value="OMPR_PHOB"/>
    <property type="match status" value="1"/>
</dbReference>
<evidence type="ECO:0000256" key="6">
    <source>
        <dbReference type="PROSITE-ProRule" id="PRU00169"/>
    </source>
</evidence>
<keyword evidence="3 7" id="KW-0238">DNA-binding</keyword>
<keyword evidence="4" id="KW-0804">Transcription</keyword>
<comment type="caution">
    <text evidence="10">The sequence shown here is derived from an EMBL/GenBank/DDBJ whole genome shotgun (WGS) entry which is preliminary data.</text>
</comment>
<evidence type="ECO:0000313" key="10">
    <source>
        <dbReference type="EMBL" id="MCY6370692.1"/>
    </source>
</evidence>
<dbReference type="SUPFAM" id="SSF52172">
    <property type="entry name" value="CheY-like"/>
    <property type="match status" value="1"/>
</dbReference>
<keyword evidence="11" id="KW-1185">Reference proteome</keyword>
<protein>
    <recommendedName>
        <fullName evidence="1">Stage 0 sporulation protein A homolog</fullName>
    </recommendedName>
</protein>
<dbReference type="Gene3D" id="1.10.10.10">
    <property type="entry name" value="Winged helix-like DNA-binding domain superfamily/Winged helix DNA-binding domain"/>
    <property type="match status" value="1"/>
</dbReference>
<keyword evidence="2" id="KW-0805">Transcription regulation</keyword>
<dbReference type="Pfam" id="PF00072">
    <property type="entry name" value="Response_reg"/>
    <property type="match status" value="1"/>
</dbReference>
<name>A0ABT4CNT8_9CLOT</name>
<dbReference type="InterPro" id="IPR036388">
    <property type="entry name" value="WH-like_DNA-bd_sf"/>
</dbReference>
<feature type="modified residue" description="4-aspartylphosphate" evidence="6">
    <location>
        <position position="51"/>
    </location>
</feature>
<dbReference type="Proteomes" id="UP001079657">
    <property type="component" value="Unassembled WGS sequence"/>
</dbReference>
<dbReference type="Gene3D" id="6.10.250.690">
    <property type="match status" value="1"/>
</dbReference>
<evidence type="ECO:0000256" key="4">
    <source>
        <dbReference type="ARBA" id="ARBA00023163"/>
    </source>
</evidence>
<sequence length="226" mass="26857">MYNIFLVEDEKNLNDILVFYLQNEGYKVKSFICGLDAEKYVQEEPHLWILDIMLPDMDGYELIKRIKKQNDDTPVIFISARDEELDRVIGLQMGSDDYIAKPFLPMELVIRTRKLLQRIYENNKKSKVVNLLINNAYTIDFNKRVILEENKRIDITSKEFDFLSIIINNKNTALSREDIISKIYGEDYFGSDRTIDDLVRRIRKKLPELRIETIYGYGYRWCESED</sequence>
<dbReference type="CDD" id="cd17574">
    <property type="entry name" value="REC_OmpR"/>
    <property type="match status" value="1"/>
</dbReference>
<organism evidence="10 11">
    <name type="scientific">Clostridium ganghwense</name>
    <dbReference type="NCBI Taxonomy" id="312089"/>
    <lineage>
        <taxon>Bacteria</taxon>
        <taxon>Bacillati</taxon>
        <taxon>Bacillota</taxon>
        <taxon>Clostridia</taxon>
        <taxon>Eubacteriales</taxon>
        <taxon>Clostridiaceae</taxon>
        <taxon>Clostridium</taxon>
    </lineage>
</organism>
<dbReference type="CDD" id="cd00383">
    <property type="entry name" value="trans_reg_C"/>
    <property type="match status" value="1"/>
</dbReference>
<feature type="domain" description="OmpR/PhoB-type" evidence="9">
    <location>
        <begin position="129"/>
        <end position="223"/>
    </location>
</feature>
<dbReference type="InterPro" id="IPR039420">
    <property type="entry name" value="WalR-like"/>
</dbReference>
<evidence type="ECO:0000313" key="11">
    <source>
        <dbReference type="Proteomes" id="UP001079657"/>
    </source>
</evidence>
<keyword evidence="6" id="KW-0597">Phosphoprotein</keyword>
<reference evidence="10" key="1">
    <citation type="submission" date="2022-12" db="EMBL/GenBank/DDBJ databases">
        <authorList>
            <person name="Wang J."/>
        </authorList>
    </citation>
    <scope>NUCLEOTIDE SEQUENCE</scope>
    <source>
        <strain evidence="10">HY-42-06</strain>
    </source>
</reference>
<evidence type="ECO:0000259" key="9">
    <source>
        <dbReference type="PROSITE" id="PS51755"/>
    </source>
</evidence>
<feature type="DNA-binding region" description="OmpR/PhoB-type" evidence="7">
    <location>
        <begin position="129"/>
        <end position="223"/>
    </location>
</feature>
<evidence type="ECO:0000256" key="2">
    <source>
        <dbReference type="ARBA" id="ARBA00023015"/>
    </source>
</evidence>
<comment type="function">
    <text evidence="5">May play the central regulatory role in sporulation. It may be an element of the effector pathway responsible for the activation of sporulation genes in response to nutritional stress. Spo0A may act in concert with spo0H (a sigma factor) to control the expression of some genes that are critical to the sporulation process.</text>
</comment>
<evidence type="ECO:0000256" key="3">
    <source>
        <dbReference type="ARBA" id="ARBA00023125"/>
    </source>
</evidence>
<dbReference type="InterPro" id="IPR016032">
    <property type="entry name" value="Sig_transdc_resp-reg_C-effctor"/>
</dbReference>
<dbReference type="InterPro" id="IPR001789">
    <property type="entry name" value="Sig_transdc_resp-reg_receiver"/>
</dbReference>
<proteinExistence type="predicted"/>